<name>A0A1I3ICU0_SELRU</name>
<keyword evidence="3" id="KW-0378">Hydrolase</keyword>
<dbReference type="InterPro" id="IPR019065">
    <property type="entry name" value="RE_NgoFVII_N"/>
</dbReference>
<dbReference type="AlphaFoldDB" id="A0A1I3ICU0"/>
<organism evidence="3 4">
    <name type="scientific">Selenomonas ruminantium</name>
    <dbReference type="NCBI Taxonomy" id="971"/>
    <lineage>
        <taxon>Bacteria</taxon>
        <taxon>Bacillati</taxon>
        <taxon>Bacillota</taxon>
        <taxon>Negativicutes</taxon>
        <taxon>Selenomonadales</taxon>
        <taxon>Selenomonadaceae</taxon>
        <taxon>Selenomonas</taxon>
    </lineage>
</organism>
<sequence length="354" mass="40816">MLLSHDLEEPVLYDPARMTGLNCNHLAIVTGFTDCDMISQHFIQLHDERGKADGFSKEIKIDIILGMYKGAGITLRKHRNIMQTLNRINAIDKHMSIKCRYIYKNAEVHTKLYTWLKDEKPIAAYAGSANYSVNAFRIRREILTDCDPAESFAYYNSLLPDTIDCFDENVPSLLKLTNTSIPNDEISELNYENLTYEDLIKRPPIDILEVSWLGKDGSVGATSGPNWGIRPREGYIDKNGMYVKYNRDRNQAYIPYNKWQRKEGFFPDRKNPSDKNCPLFKAVTKDDGIFYMRMAQQGNKGIHTAESNAILGKWLRKKLRLEDGALVTLDDFKRYGRTSVKFLKYADDVFIMDF</sequence>
<dbReference type="OrthoDB" id="7107971at2"/>
<proteinExistence type="predicted"/>
<dbReference type="RefSeq" id="WP_075445846.1">
    <property type="nucleotide sequence ID" value="NZ_FOQK01000043.1"/>
</dbReference>
<dbReference type="EMBL" id="FOQK01000043">
    <property type="protein sequence ID" value="SFI45583.1"/>
    <property type="molecule type" value="Genomic_DNA"/>
</dbReference>
<feature type="domain" description="Restriction endonuclease type II NgoFVII N-terminal" evidence="1">
    <location>
        <begin position="23"/>
        <end position="170"/>
    </location>
</feature>
<protein>
    <submittedName>
        <fullName evidence="3">NgoFVII restriction endonuclease</fullName>
    </submittedName>
</protein>
<dbReference type="Gene3D" id="3.30.870.10">
    <property type="entry name" value="Endonuclease Chain A"/>
    <property type="match status" value="1"/>
</dbReference>
<evidence type="ECO:0000259" key="2">
    <source>
        <dbReference type="Pfam" id="PF20731"/>
    </source>
</evidence>
<accession>A0A1I3ICU0</accession>
<evidence type="ECO:0000259" key="1">
    <source>
        <dbReference type="Pfam" id="PF09565"/>
    </source>
</evidence>
<feature type="domain" description="Restriction endonuclease type II NgoFVII C-terminal B3-like DNA-binding" evidence="2">
    <location>
        <begin position="209"/>
        <end position="344"/>
    </location>
</feature>
<dbReference type="Proteomes" id="UP000183639">
    <property type="component" value="Unassembled WGS sequence"/>
</dbReference>
<keyword evidence="3" id="KW-0255">Endonuclease</keyword>
<keyword evidence="3" id="KW-0540">Nuclease</keyword>
<evidence type="ECO:0000313" key="3">
    <source>
        <dbReference type="EMBL" id="SFI45583.1"/>
    </source>
</evidence>
<dbReference type="InterPro" id="IPR048923">
    <property type="entry name" value="RE_NgoFVII_C"/>
</dbReference>
<evidence type="ECO:0000313" key="4">
    <source>
        <dbReference type="Proteomes" id="UP000183639"/>
    </source>
</evidence>
<reference evidence="3 4" key="1">
    <citation type="submission" date="2016-10" db="EMBL/GenBank/DDBJ databases">
        <authorList>
            <person name="de Groot N.N."/>
        </authorList>
    </citation>
    <scope>NUCLEOTIDE SEQUENCE [LARGE SCALE GENOMIC DNA]</scope>
    <source>
        <strain evidence="3 4">Z108</strain>
    </source>
</reference>
<dbReference type="GO" id="GO:0004519">
    <property type="term" value="F:endonuclease activity"/>
    <property type="evidence" value="ECO:0007669"/>
    <property type="project" value="UniProtKB-KW"/>
</dbReference>
<dbReference type="Pfam" id="PF20731">
    <property type="entry name" value="RE_NgoFVII_C"/>
    <property type="match status" value="1"/>
</dbReference>
<gene>
    <name evidence="3" type="ORF">SAMN04487861_14310</name>
</gene>
<dbReference type="Pfam" id="PF09565">
    <property type="entry name" value="RE_NgoFVII"/>
    <property type="match status" value="1"/>
</dbReference>
<dbReference type="CDD" id="cd09117">
    <property type="entry name" value="PLDc_Bfil_DEXD_like"/>
    <property type="match status" value="1"/>
</dbReference>